<protein>
    <recommendedName>
        <fullName evidence="1 7">Transcriptional regulator MraZ</fullName>
    </recommendedName>
</protein>
<dbReference type="InterPro" id="IPR020603">
    <property type="entry name" value="MraZ_dom"/>
</dbReference>
<proteinExistence type="inferred from homology"/>
<evidence type="ECO:0000256" key="4">
    <source>
        <dbReference type="ARBA" id="ARBA00023015"/>
    </source>
</evidence>
<reference evidence="9 10" key="1">
    <citation type="journal article" date="2021" name="Sci. Rep.">
        <title>The distribution of antibiotic resistance genes in chicken gut microbiota commensals.</title>
        <authorList>
            <person name="Juricova H."/>
            <person name="Matiasovicova J."/>
            <person name="Kubasova T."/>
            <person name="Cejkova D."/>
            <person name="Rychlik I."/>
        </authorList>
    </citation>
    <scope>NUCLEOTIDE SEQUENCE [LARGE SCALE GENOMIC DNA]</scope>
    <source>
        <strain evidence="9 10">An829</strain>
    </source>
</reference>
<keyword evidence="3" id="KW-0677">Repeat</keyword>
<dbReference type="PANTHER" id="PTHR34701:SF1">
    <property type="entry name" value="TRANSCRIPTIONAL REGULATOR MRAZ"/>
    <property type="match status" value="1"/>
</dbReference>
<feature type="domain" description="SpoVT-AbrB" evidence="8">
    <location>
        <begin position="87"/>
        <end position="130"/>
    </location>
</feature>
<keyword evidence="10" id="KW-1185">Reference proteome</keyword>
<evidence type="ECO:0000313" key="10">
    <source>
        <dbReference type="Proteomes" id="UP000715095"/>
    </source>
</evidence>
<evidence type="ECO:0000256" key="6">
    <source>
        <dbReference type="ARBA" id="ARBA00023163"/>
    </source>
</evidence>
<name>A0ABS2DPR3_9BURK</name>
<keyword evidence="2 7" id="KW-0963">Cytoplasm</keyword>
<dbReference type="PANTHER" id="PTHR34701">
    <property type="entry name" value="TRANSCRIPTIONAL REGULATOR MRAZ"/>
    <property type="match status" value="1"/>
</dbReference>
<evidence type="ECO:0000259" key="8">
    <source>
        <dbReference type="PROSITE" id="PS51740"/>
    </source>
</evidence>
<comment type="caution">
    <text evidence="9">The sequence shown here is derived from an EMBL/GenBank/DDBJ whole genome shotgun (WGS) entry which is preliminary data.</text>
</comment>
<dbReference type="Pfam" id="PF02381">
    <property type="entry name" value="MraZ"/>
    <property type="match status" value="2"/>
</dbReference>
<dbReference type="InterPro" id="IPR038619">
    <property type="entry name" value="MraZ_sf"/>
</dbReference>
<dbReference type="InterPro" id="IPR037914">
    <property type="entry name" value="SpoVT-AbrB_sf"/>
</dbReference>
<comment type="similarity">
    <text evidence="7">Belongs to the MraZ family.</text>
</comment>
<accession>A0ABS2DPR3</accession>
<keyword evidence="6 7" id="KW-0804">Transcription</keyword>
<evidence type="ECO:0000256" key="1">
    <source>
        <dbReference type="ARBA" id="ARBA00013860"/>
    </source>
</evidence>
<dbReference type="CDD" id="cd16320">
    <property type="entry name" value="MraZ_N"/>
    <property type="match status" value="1"/>
</dbReference>
<organism evidence="9 10">
    <name type="scientific">Sutterella massiliensis</name>
    <dbReference type="NCBI Taxonomy" id="1816689"/>
    <lineage>
        <taxon>Bacteria</taxon>
        <taxon>Pseudomonadati</taxon>
        <taxon>Pseudomonadota</taxon>
        <taxon>Betaproteobacteria</taxon>
        <taxon>Burkholderiales</taxon>
        <taxon>Sutterellaceae</taxon>
        <taxon>Sutterella</taxon>
    </lineage>
</organism>
<dbReference type="PROSITE" id="PS51740">
    <property type="entry name" value="SPOVT_ABRB"/>
    <property type="match status" value="2"/>
</dbReference>
<dbReference type="InterPro" id="IPR035642">
    <property type="entry name" value="MraZ_N"/>
</dbReference>
<dbReference type="CDD" id="cd16321">
    <property type="entry name" value="MraZ_C"/>
    <property type="match status" value="1"/>
</dbReference>
<dbReference type="EMBL" id="JACJJC010000002">
    <property type="protein sequence ID" value="MBM6703338.1"/>
    <property type="molecule type" value="Genomic_DNA"/>
</dbReference>
<comment type="subunit">
    <text evidence="7">Forms oligomers.</text>
</comment>
<dbReference type="InterPro" id="IPR003444">
    <property type="entry name" value="MraZ"/>
</dbReference>
<evidence type="ECO:0000313" key="9">
    <source>
        <dbReference type="EMBL" id="MBM6703338.1"/>
    </source>
</evidence>
<dbReference type="HAMAP" id="MF_01008">
    <property type="entry name" value="MraZ"/>
    <property type="match status" value="1"/>
</dbReference>
<evidence type="ECO:0000256" key="7">
    <source>
        <dbReference type="HAMAP-Rule" id="MF_01008"/>
    </source>
</evidence>
<sequence length="150" mass="16237">MPAFEGTALVTLDAKGRFAVPALFRDALLGSEQTSDTGSTPGTVVLTRHPDGCLVVYPESVWRIKREKLAALPYSARAFVRLVLGSARTIAADRAARLLVPADLRTLAGIERNAVLIGLGAHLELWPREAYEAMQAEAFNVPLETADFTF</sequence>
<keyword evidence="4 7" id="KW-0805">Transcription regulation</keyword>
<evidence type="ECO:0000256" key="3">
    <source>
        <dbReference type="ARBA" id="ARBA00022737"/>
    </source>
</evidence>
<dbReference type="InterPro" id="IPR035644">
    <property type="entry name" value="MraZ_C"/>
</dbReference>
<feature type="domain" description="SpoVT-AbrB" evidence="8">
    <location>
        <begin position="7"/>
        <end position="61"/>
    </location>
</feature>
<gene>
    <name evidence="7" type="primary">mraZ</name>
    <name evidence="9" type="ORF">H6A60_02295</name>
</gene>
<dbReference type="InterPro" id="IPR007159">
    <property type="entry name" value="SpoVT-AbrB_dom"/>
</dbReference>
<evidence type="ECO:0000256" key="2">
    <source>
        <dbReference type="ARBA" id="ARBA00022490"/>
    </source>
</evidence>
<dbReference type="Gene3D" id="3.40.1550.20">
    <property type="entry name" value="Transcriptional regulator MraZ domain"/>
    <property type="match status" value="1"/>
</dbReference>
<dbReference type="SUPFAM" id="SSF89447">
    <property type="entry name" value="AbrB/MazE/MraZ-like"/>
    <property type="match status" value="1"/>
</dbReference>
<dbReference type="Proteomes" id="UP000715095">
    <property type="component" value="Unassembled WGS sequence"/>
</dbReference>
<keyword evidence="5 7" id="KW-0238">DNA-binding</keyword>
<comment type="subcellular location">
    <subcellularLocation>
        <location evidence="7">Cytoplasm</location>
        <location evidence="7">Nucleoid</location>
    </subcellularLocation>
</comment>
<evidence type="ECO:0000256" key="5">
    <source>
        <dbReference type="ARBA" id="ARBA00023125"/>
    </source>
</evidence>